<dbReference type="Pfam" id="PF00072">
    <property type="entry name" value="Response_reg"/>
    <property type="match status" value="1"/>
</dbReference>
<dbReference type="FunFam" id="1.10.287.130:FF:000002">
    <property type="entry name" value="Two-component osmosensing histidine kinase"/>
    <property type="match status" value="1"/>
</dbReference>
<evidence type="ECO:0000259" key="14">
    <source>
        <dbReference type="PROSITE" id="PS50109"/>
    </source>
</evidence>
<organism evidence="18 19">
    <name type="scientific">Oceanipulchritudo coccoides</name>
    <dbReference type="NCBI Taxonomy" id="2706888"/>
    <lineage>
        <taxon>Bacteria</taxon>
        <taxon>Pseudomonadati</taxon>
        <taxon>Verrucomicrobiota</taxon>
        <taxon>Opitutia</taxon>
        <taxon>Puniceicoccales</taxon>
        <taxon>Oceanipulchritudinaceae</taxon>
        <taxon>Oceanipulchritudo</taxon>
    </lineage>
</organism>
<dbReference type="Gene3D" id="3.40.50.2300">
    <property type="match status" value="1"/>
</dbReference>
<dbReference type="SUPFAM" id="SSF55785">
    <property type="entry name" value="PYP-like sensor domain (PAS domain)"/>
    <property type="match status" value="1"/>
</dbReference>
<keyword evidence="12" id="KW-0175">Coiled coil</keyword>
<comment type="subunit">
    <text evidence="9">At low DSF concentrations, interacts with RpfF.</text>
</comment>
<evidence type="ECO:0000259" key="15">
    <source>
        <dbReference type="PROSITE" id="PS50110"/>
    </source>
</evidence>
<dbReference type="Gene3D" id="3.30.565.10">
    <property type="entry name" value="Histidine kinase-like ATPase, C-terminal domain"/>
    <property type="match status" value="1"/>
</dbReference>
<keyword evidence="4" id="KW-0808">Transferase</keyword>
<dbReference type="PANTHER" id="PTHR45339">
    <property type="entry name" value="HYBRID SIGNAL TRANSDUCTION HISTIDINE KINASE J"/>
    <property type="match status" value="1"/>
</dbReference>
<evidence type="ECO:0000259" key="16">
    <source>
        <dbReference type="PROSITE" id="PS50112"/>
    </source>
</evidence>
<dbReference type="InterPro" id="IPR003661">
    <property type="entry name" value="HisK_dim/P_dom"/>
</dbReference>
<dbReference type="InterPro" id="IPR036097">
    <property type="entry name" value="HisK_dim/P_sf"/>
</dbReference>
<dbReference type="PROSITE" id="PS50109">
    <property type="entry name" value="HIS_KIN"/>
    <property type="match status" value="1"/>
</dbReference>
<dbReference type="Pfam" id="PF01590">
    <property type="entry name" value="GAF"/>
    <property type="match status" value="1"/>
</dbReference>
<keyword evidence="13" id="KW-0812">Transmembrane</keyword>
<evidence type="ECO:0000256" key="8">
    <source>
        <dbReference type="ARBA" id="ARBA00023012"/>
    </source>
</evidence>
<dbReference type="InterPro" id="IPR000014">
    <property type="entry name" value="PAS"/>
</dbReference>
<keyword evidence="13" id="KW-1133">Transmembrane helix</keyword>
<evidence type="ECO:0000256" key="11">
    <source>
        <dbReference type="PROSITE-ProRule" id="PRU00169"/>
    </source>
</evidence>
<dbReference type="SMART" id="SM00091">
    <property type="entry name" value="PAS"/>
    <property type="match status" value="1"/>
</dbReference>
<dbReference type="PROSITE" id="PS50113">
    <property type="entry name" value="PAC"/>
    <property type="match status" value="1"/>
</dbReference>
<dbReference type="SMART" id="SM00086">
    <property type="entry name" value="PAC"/>
    <property type="match status" value="1"/>
</dbReference>
<evidence type="ECO:0000259" key="17">
    <source>
        <dbReference type="PROSITE" id="PS50113"/>
    </source>
</evidence>
<evidence type="ECO:0000256" key="7">
    <source>
        <dbReference type="ARBA" id="ARBA00022840"/>
    </source>
</evidence>
<evidence type="ECO:0000256" key="12">
    <source>
        <dbReference type="SAM" id="Coils"/>
    </source>
</evidence>
<feature type="domain" description="PAS" evidence="16">
    <location>
        <begin position="262"/>
        <end position="304"/>
    </location>
</feature>
<dbReference type="Pfam" id="PF00512">
    <property type="entry name" value="HisKA"/>
    <property type="match status" value="1"/>
</dbReference>
<keyword evidence="5" id="KW-0547">Nucleotide-binding</keyword>
<dbReference type="InterPro" id="IPR005467">
    <property type="entry name" value="His_kinase_dom"/>
</dbReference>
<dbReference type="SMART" id="SM00388">
    <property type="entry name" value="HisKA"/>
    <property type="match status" value="1"/>
</dbReference>
<feature type="coiled-coil region" evidence="12">
    <location>
        <begin position="556"/>
        <end position="587"/>
    </location>
</feature>
<dbReference type="PRINTS" id="PR00344">
    <property type="entry name" value="BCTRLSENSOR"/>
</dbReference>
<dbReference type="Gene3D" id="3.30.450.40">
    <property type="match status" value="1"/>
</dbReference>
<dbReference type="InterPro" id="IPR003594">
    <property type="entry name" value="HATPase_dom"/>
</dbReference>
<dbReference type="GO" id="GO:0000155">
    <property type="term" value="F:phosphorelay sensor kinase activity"/>
    <property type="evidence" value="ECO:0007669"/>
    <property type="project" value="InterPro"/>
</dbReference>
<dbReference type="EMBL" id="JAAGNX010000001">
    <property type="protein sequence ID" value="NDV61069.1"/>
    <property type="molecule type" value="Genomic_DNA"/>
</dbReference>
<dbReference type="InterPro" id="IPR029016">
    <property type="entry name" value="GAF-like_dom_sf"/>
</dbReference>
<sequence length="1106" mass="122817">MQLSPEILLNELFFLIAALVMAFHLLLYGLSRRRVWSLGGGELLRLPIVILVTGGTLLYLEGSLRLTEIEKENARQSKILSETMSVEDIYAFRYRGEAALNRATGRFERFVEASYPLRRYPVLVRVYGQDLNGSIRCLVEANSTMSTINVPDRPRQIEPSLHLLAAFQSRTTITSDETSVDVGNGIFAYSRTASIGLESPGYVVSVGVPRIGLIGEIRAAQEDSIRLTILMIAIATVLMITANRLRSALDRQKRLASEILDREKLFRSIFDNSAAAISVMDANGKFERVNDRWTELFGYTLDDVPTPIDLSAEEDRADTRRMARSLSTGDVTAYRVERKFQRKDGSIFWGDISVRALRGADGQLKGIASLILDISGRKEVEESLLHRDRLLTGLADALAKLLEFREGLGSAMPEALSTIGWAANVDRVYIFEEHYDEATDGDVISMRFEWVAPNITAQLHNPVMQSLEWESGLDRWKEILHRNQVVHGVVADMEAEEQEVLKGQDIVSILLVPIFVENQMWGFVGFDDCTKVHRWSDTEISILRAAGKGFGIAVQRERSEASLLAAKDRAEMLNQKLSTEIDRANLLATEAAEANETKSRFLANMSHEIRTPMNGVLGMCTVLGGTELSDEQVEYLTVIRKSAEGLLGIIEDILDFSKIEAGKLELDEVETNVINLVEDALDLFALAVSEKGIDLLHHITPDVPERVYVDPTRLRQILVNILGNAVKFTKKGQIMLRVTSEGLEEGRVRLIFTLTDSGPGVDPLMQDHLFEAFNQLDSSTARKYGGTGLGLTISQKLTQRMGGDLALDSSSSKGSTFSFNVLGTTLSGGWLEPHLPAAGDPPHTVLLFDPNPATRSFYRDRISSLGADVISFDGKPEADATIPENALLILNHPELFPTTEGSVIELDLPKENGKYPDAIILASPGESRNWEIAGVESVAFLMKPLRSLALVQILYPNARNTPLPFPNRARQKTPGQELSVLMRNRRILVVDDNKTNLQVAKLLLKRHGLDVEIVRSGQEALQSVEKKLPDVVFLDLQMPDMDGFETARRILQKSPHPYIIAMTAAATTDDRQASEAAGMRDFVAKPIKESDLTRALWTFYHQLKAD</sequence>
<keyword evidence="7" id="KW-0067">ATP-binding</keyword>
<dbReference type="Gene3D" id="3.30.450.20">
    <property type="entry name" value="PAS domain"/>
    <property type="match status" value="1"/>
</dbReference>
<dbReference type="SMART" id="SM00065">
    <property type="entry name" value="GAF"/>
    <property type="match status" value="1"/>
</dbReference>
<dbReference type="Proteomes" id="UP000478417">
    <property type="component" value="Unassembled WGS sequence"/>
</dbReference>
<keyword evidence="3 11" id="KW-0597">Phosphoprotein</keyword>
<feature type="domain" description="PAC" evidence="17">
    <location>
        <begin position="334"/>
        <end position="386"/>
    </location>
</feature>
<dbReference type="Gene3D" id="1.10.287.130">
    <property type="match status" value="1"/>
</dbReference>
<feature type="domain" description="Response regulatory" evidence="15">
    <location>
        <begin position="986"/>
        <end position="1100"/>
    </location>
</feature>
<dbReference type="EC" id="2.7.13.3" evidence="2"/>
<dbReference type="FunFam" id="3.30.565.10:FF:000010">
    <property type="entry name" value="Sensor histidine kinase RcsC"/>
    <property type="match status" value="1"/>
</dbReference>
<dbReference type="InterPro" id="IPR001610">
    <property type="entry name" value="PAC"/>
</dbReference>
<comment type="catalytic activity">
    <reaction evidence="1">
        <text>ATP + protein L-histidine = ADP + protein N-phospho-L-histidine.</text>
        <dbReference type="EC" id="2.7.13.3"/>
    </reaction>
</comment>
<dbReference type="SUPFAM" id="SSF47384">
    <property type="entry name" value="Homodimeric domain of signal transducing histidine kinase"/>
    <property type="match status" value="1"/>
</dbReference>
<dbReference type="Pfam" id="PF13426">
    <property type="entry name" value="PAS_9"/>
    <property type="match status" value="1"/>
</dbReference>
<dbReference type="GO" id="GO:0005524">
    <property type="term" value="F:ATP binding"/>
    <property type="evidence" value="ECO:0007669"/>
    <property type="project" value="UniProtKB-KW"/>
</dbReference>
<dbReference type="SUPFAM" id="SSF55874">
    <property type="entry name" value="ATPase domain of HSP90 chaperone/DNA topoisomerase II/histidine kinase"/>
    <property type="match status" value="1"/>
</dbReference>
<keyword evidence="13" id="KW-0472">Membrane</keyword>
<dbReference type="CDD" id="cd16922">
    <property type="entry name" value="HATPase_EvgS-ArcB-TorS-like"/>
    <property type="match status" value="1"/>
</dbReference>
<dbReference type="InterPro" id="IPR004358">
    <property type="entry name" value="Sig_transdc_His_kin-like_C"/>
</dbReference>
<accession>A0A6B2LYC1</accession>
<evidence type="ECO:0000313" key="19">
    <source>
        <dbReference type="Proteomes" id="UP000478417"/>
    </source>
</evidence>
<dbReference type="InterPro" id="IPR036890">
    <property type="entry name" value="HATPase_C_sf"/>
</dbReference>
<keyword evidence="19" id="KW-1185">Reference proteome</keyword>
<evidence type="ECO:0000256" key="9">
    <source>
        <dbReference type="ARBA" id="ARBA00064003"/>
    </source>
</evidence>
<dbReference type="SUPFAM" id="SSF55781">
    <property type="entry name" value="GAF domain-like"/>
    <property type="match status" value="1"/>
</dbReference>
<dbReference type="InterPro" id="IPR000700">
    <property type="entry name" value="PAS-assoc_C"/>
</dbReference>
<evidence type="ECO:0000256" key="13">
    <source>
        <dbReference type="SAM" id="Phobius"/>
    </source>
</evidence>
<dbReference type="CDD" id="cd17546">
    <property type="entry name" value="REC_hyHK_CKI1_RcsC-like"/>
    <property type="match status" value="1"/>
</dbReference>
<dbReference type="InterPro" id="IPR003018">
    <property type="entry name" value="GAF"/>
</dbReference>
<evidence type="ECO:0000256" key="2">
    <source>
        <dbReference type="ARBA" id="ARBA00012438"/>
    </source>
</evidence>
<protein>
    <recommendedName>
        <fullName evidence="10">Sensory/regulatory protein RpfC</fullName>
        <ecNumber evidence="2">2.7.13.3</ecNumber>
    </recommendedName>
</protein>
<feature type="transmembrane region" description="Helical" evidence="13">
    <location>
        <begin position="227"/>
        <end position="245"/>
    </location>
</feature>
<feature type="domain" description="Histidine kinase" evidence="14">
    <location>
        <begin position="604"/>
        <end position="825"/>
    </location>
</feature>
<dbReference type="InterPro" id="IPR001789">
    <property type="entry name" value="Sig_transdc_resp-reg_receiver"/>
</dbReference>
<evidence type="ECO:0000256" key="4">
    <source>
        <dbReference type="ARBA" id="ARBA00022679"/>
    </source>
</evidence>
<evidence type="ECO:0000256" key="6">
    <source>
        <dbReference type="ARBA" id="ARBA00022777"/>
    </source>
</evidence>
<feature type="transmembrane region" description="Helical" evidence="13">
    <location>
        <begin position="43"/>
        <end position="60"/>
    </location>
</feature>
<evidence type="ECO:0000256" key="3">
    <source>
        <dbReference type="ARBA" id="ARBA00022553"/>
    </source>
</evidence>
<dbReference type="Pfam" id="PF02518">
    <property type="entry name" value="HATPase_c"/>
    <property type="match status" value="1"/>
</dbReference>
<evidence type="ECO:0000256" key="10">
    <source>
        <dbReference type="ARBA" id="ARBA00068150"/>
    </source>
</evidence>
<comment type="caution">
    <text evidence="18">The sequence shown here is derived from an EMBL/GenBank/DDBJ whole genome shotgun (WGS) entry which is preliminary data.</text>
</comment>
<evidence type="ECO:0000313" key="18">
    <source>
        <dbReference type="EMBL" id="NDV61069.1"/>
    </source>
</evidence>
<dbReference type="AlphaFoldDB" id="A0A6B2LYC1"/>
<dbReference type="PROSITE" id="PS50112">
    <property type="entry name" value="PAS"/>
    <property type="match status" value="1"/>
</dbReference>
<gene>
    <name evidence="18" type="ORF">G0Q06_01250</name>
</gene>
<proteinExistence type="predicted"/>
<dbReference type="PROSITE" id="PS50110">
    <property type="entry name" value="RESPONSE_REGULATORY"/>
    <property type="match status" value="1"/>
</dbReference>
<name>A0A6B2LYC1_9BACT</name>
<keyword evidence="8" id="KW-0902">Two-component regulatory system</keyword>
<dbReference type="PANTHER" id="PTHR45339:SF1">
    <property type="entry name" value="HYBRID SIGNAL TRANSDUCTION HISTIDINE KINASE J"/>
    <property type="match status" value="1"/>
</dbReference>
<dbReference type="NCBIfam" id="TIGR00229">
    <property type="entry name" value="sensory_box"/>
    <property type="match status" value="1"/>
</dbReference>
<dbReference type="SUPFAM" id="SSF52172">
    <property type="entry name" value="CheY-like"/>
    <property type="match status" value="1"/>
</dbReference>
<dbReference type="CDD" id="cd00082">
    <property type="entry name" value="HisKA"/>
    <property type="match status" value="1"/>
</dbReference>
<feature type="modified residue" description="4-aspartylphosphate" evidence="11">
    <location>
        <position position="1035"/>
    </location>
</feature>
<dbReference type="InterPro" id="IPR035965">
    <property type="entry name" value="PAS-like_dom_sf"/>
</dbReference>
<dbReference type="SMART" id="SM00387">
    <property type="entry name" value="HATPase_c"/>
    <property type="match status" value="1"/>
</dbReference>
<dbReference type="CDD" id="cd00130">
    <property type="entry name" value="PAS"/>
    <property type="match status" value="1"/>
</dbReference>
<evidence type="ECO:0000256" key="5">
    <source>
        <dbReference type="ARBA" id="ARBA00022741"/>
    </source>
</evidence>
<dbReference type="RefSeq" id="WP_163961659.1">
    <property type="nucleotide sequence ID" value="NZ_JAAGNX010000001.1"/>
</dbReference>
<keyword evidence="6" id="KW-0418">Kinase</keyword>
<dbReference type="InterPro" id="IPR011006">
    <property type="entry name" value="CheY-like_superfamily"/>
</dbReference>
<reference evidence="18 19" key="1">
    <citation type="submission" date="2020-02" db="EMBL/GenBank/DDBJ databases">
        <title>Albibacoteraceae fam. nov., the first described family within the subdivision 4 Verrucomicrobia.</title>
        <authorList>
            <person name="Xi F."/>
        </authorList>
    </citation>
    <scope>NUCLEOTIDE SEQUENCE [LARGE SCALE GENOMIC DNA]</scope>
    <source>
        <strain evidence="18 19">CK1056</strain>
    </source>
</reference>
<evidence type="ECO:0000256" key="1">
    <source>
        <dbReference type="ARBA" id="ARBA00000085"/>
    </source>
</evidence>
<feature type="transmembrane region" description="Helical" evidence="13">
    <location>
        <begin position="12"/>
        <end position="31"/>
    </location>
</feature>
<dbReference type="SMART" id="SM00448">
    <property type="entry name" value="REC"/>
    <property type="match status" value="1"/>
</dbReference>